<dbReference type="Proteomes" id="UP000595897">
    <property type="component" value="Chromosome"/>
</dbReference>
<gene>
    <name evidence="4" type="ORF">bsdtb5_02200</name>
</gene>
<proteinExistence type="predicted"/>
<dbReference type="AlphaFoldDB" id="A0A7R7EHQ2"/>
<evidence type="ECO:0000256" key="1">
    <source>
        <dbReference type="SAM" id="MobiDB-lite"/>
    </source>
</evidence>
<feature type="compositionally biased region" description="Basic and acidic residues" evidence="1">
    <location>
        <begin position="265"/>
        <end position="330"/>
    </location>
</feature>
<evidence type="ECO:0000259" key="3">
    <source>
        <dbReference type="Pfam" id="PF23750"/>
    </source>
</evidence>
<dbReference type="RefSeq" id="WP_271714228.1">
    <property type="nucleotide sequence ID" value="NZ_AP024169.1"/>
</dbReference>
<feature type="compositionally biased region" description="Basic and acidic residues" evidence="1">
    <location>
        <begin position="339"/>
        <end position="373"/>
    </location>
</feature>
<keyword evidence="2" id="KW-0472">Membrane</keyword>
<dbReference type="Pfam" id="PF23750">
    <property type="entry name" value="RsgI_M"/>
    <property type="match status" value="1"/>
</dbReference>
<reference evidence="4 5" key="1">
    <citation type="submission" date="2020-11" db="EMBL/GenBank/DDBJ databases">
        <title>Draft genome sequencing of a Lachnospiraceae strain isolated from anoxic soil subjected to BSD treatment.</title>
        <authorList>
            <person name="Uek A."/>
            <person name="Tonouchi A."/>
        </authorList>
    </citation>
    <scope>NUCLEOTIDE SEQUENCE [LARGE SCALE GENOMIC DNA]</scope>
    <source>
        <strain evidence="4 5">TB5</strain>
    </source>
</reference>
<evidence type="ECO:0000256" key="2">
    <source>
        <dbReference type="SAM" id="Phobius"/>
    </source>
</evidence>
<evidence type="ECO:0000313" key="5">
    <source>
        <dbReference type="Proteomes" id="UP000595897"/>
    </source>
</evidence>
<feature type="transmembrane region" description="Helical" evidence="2">
    <location>
        <begin position="54"/>
        <end position="73"/>
    </location>
</feature>
<dbReference type="EMBL" id="AP024169">
    <property type="protein sequence ID" value="BCN28925.1"/>
    <property type="molecule type" value="Genomic_DNA"/>
</dbReference>
<protein>
    <recommendedName>
        <fullName evidence="3">Anti-sigma factor RsgI-like middle domain-containing protein</fullName>
    </recommendedName>
</protein>
<feature type="region of interest" description="Disordered" evidence="1">
    <location>
        <begin position="261"/>
        <end position="454"/>
    </location>
</feature>
<dbReference type="InterPro" id="IPR055431">
    <property type="entry name" value="RsgI_M"/>
</dbReference>
<organism evidence="4 5">
    <name type="scientific">Anaeromicropila herbilytica</name>
    <dbReference type="NCBI Taxonomy" id="2785025"/>
    <lineage>
        <taxon>Bacteria</taxon>
        <taxon>Bacillati</taxon>
        <taxon>Bacillota</taxon>
        <taxon>Clostridia</taxon>
        <taxon>Lachnospirales</taxon>
        <taxon>Lachnospiraceae</taxon>
        <taxon>Anaeromicropila</taxon>
    </lineage>
</organism>
<evidence type="ECO:0000313" key="4">
    <source>
        <dbReference type="EMBL" id="BCN28925.1"/>
    </source>
</evidence>
<accession>A0A7R7EHQ2</accession>
<feature type="domain" description="Anti-sigma factor RsgI-like middle" evidence="3">
    <location>
        <begin position="80"/>
        <end position="214"/>
    </location>
</feature>
<keyword evidence="2" id="KW-0812">Transmembrane</keyword>
<name>A0A7R7EHQ2_9FIRM</name>
<feature type="compositionally biased region" description="Basic and acidic residues" evidence="1">
    <location>
        <begin position="397"/>
        <end position="409"/>
    </location>
</feature>
<keyword evidence="2" id="KW-1133">Transmembrane helix</keyword>
<sequence length="454" mass="50687">MNQCKVEKSIQRAIHQAPTLDMEYLSKLPIVKMSEHDYITKQENSHKTKHLKQFSAAFTCCMIVLLCFSGWFVQNRTPDSVITLDVNPSIQIVVNKKERVLSVKALNKDAKKVIDKVRLKTSNLDHVVDQLVTTMVSEHYIRRDKNVVMVSIENRNTKKADIIALSLDQVIQKNLSKKKITPQVIRQVFTKDKNASTLARKHNVSVGKLKLIQEILPYNETFTIDTLASKSVTELLALSKENSVVFHKSIQVDEDDLNAVEDTPLTDKKEKTDSTKEKTKEEKNLQSDKDKNKKNDNTQSDKKGNAERNTTKNSNENKKDNGATKPEKSKKQNNTTEPIKSKNKGETSTTKPEKSKSREETSTANAEKAKSKGETGTANSEKAKSKEETSTTNSEGVKSKGDTSATKEEDSNDGVNEEVNSGKVDSDTNANQSKDDLNKNSSVETGQDKGKSKP</sequence>
<dbReference type="KEGG" id="ahb:bsdtb5_02200"/>
<keyword evidence="5" id="KW-1185">Reference proteome</keyword>